<evidence type="ECO:0000256" key="5">
    <source>
        <dbReference type="ARBA" id="ARBA00022679"/>
    </source>
</evidence>
<dbReference type="InterPro" id="IPR023397">
    <property type="entry name" value="SAM-dep_MeTrfase_MraW_recog"/>
</dbReference>
<dbReference type="PANTHER" id="PTHR11265:SF0">
    <property type="entry name" value="12S RRNA N4-METHYLCYTIDINE METHYLTRANSFERASE"/>
    <property type="match status" value="1"/>
</dbReference>
<dbReference type="FunFam" id="1.10.150.170:FF:000001">
    <property type="entry name" value="Ribosomal RNA small subunit methyltransferase H"/>
    <property type="match status" value="1"/>
</dbReference>
<dbReference type="EC" id="2.1.1.199" evidence="7"/>
<keyword evidence="3 7" id="KW-0698">rRNA processing</keyword>
<comment type="similarity">
    <text evidence="1 7">Belongs to the methyltransferase superfamily. RsmH family.</text>
</comment>
<dbReference type="HAMAP" id="MF_01007">
    <property type="entry name" value="16SrRNA_methyltr_H"/>
    <property type="match status" value="1"/>
</dbReference>
<keyword evidence="4 7" id="KW-0489">Methyltransferase</keyword>
<accession>A0A7M1QWW6</accession>
<keyword evidence="2 7" id="KW-0963">Cytoplasm</keyword>
<proteinExistence type="inferred from homology"/>
<dbReference type="GO" id="GO:0070475">
    <property type="term" value="P:rRNA base methylation"/>
    <property type="evidence" value="ECO:0007669"/>
    <property type="project" value="UniProtKB-UniRule"/>
</dbReference>
<dbReference type="RefSeq" id="WP_197551616.1">
    <property type="nucleotide sequence ID" value="NZ_CP063213.1"/>
</dbReference>
<dbReference type="SUPFAM" id="SSF81799">
    <property type="entry name" value="Putative methyltransferase TM0872, insert domain"/>
    <property type="match status" value="1"/>
</dbReference>
<comment type="subcellular location">
    <subcellularLocation>
        <location evidence="7">Cytoplasm</location>
    </subcellularLocation>
</comment>
<evidence type="ECO:0000256" key="1">
    <source>
        <dbReference type="ARBA" id="ARBA00010396"/>
    </source>
</evidence>
<dbReference type="PIRSF" id="PIRSF004486">
    <property type="entry name" value="MraW"/>
    <property type="match status" value="1"/>
</dbReference>
<dbReference type="InterPro" id="IPR002903">
    <property type="entry name" value="RsmH"/>
</dbReference>
<dbReference type="EMBL" id="CP063213">
    <property type="protein sequence ID" value="QOR46356.1"/>
    <property type="molecule type" value="Genomic_DNA"/>
</dbReference>
<evidence type="ECO:0000256" key="2">
    <source>
        <dbReference type="ARBA" id="ARBA00022490"/>
    </source>
</evidence>
<dbReference type="PANTHER" id="PTHR11265">
    <property type="entry name" value="S-ADENOSYL-METHYLTRANSFERASE MRAW"/>
    <property type="match status" value="1"/>
</dbReference>
<feature type="binding site" evidence="7">
    <location>
        <position position="108"/>
    </location>
    <ligand>
        <name>S-adenosyl-L-methionine</name>
        <dbReference type="ChEBI" id="CHEBI:59789"/>
    </ligand>
</feature>
<dbReference type="SUPFAM" id="SSF53335">
    <property type="entry name" value="S-adenosyl-L-methionine-dependent methyltransferases"/>
    <property type="match status" value="1"/>
</dbReference>
<feature type="binding site" evidence="7">
    <location>
        <begin position="40"/>
        <end position="42"/>
    </location>
    <ligand>
        <name>S-adenosyl-L-methionine</name>
        <dbReference type="ChEBI" id="CHEBI:59789"/>
    </ligand>
</feature>
<dbReference type="Gene3D" id="1.10.150.170">
    <property type="entry name" value="Putative methyltransferase TM0872, insert domain"/>
    <property type="match status" value="1"/>
</dbReference>
<evidence type="ECO:0000313" key="9">
    <source>
        <dbReference type="Proteomes" id="UP000595053"/>
    </source>
</evidence>
<reference evidence="8 9" key="1">
    <citation type="submission" date="2020-10" db="EMBL/GenBank/DDBJ databases">
        <title>Trueperella pecoris sp. nov. isolated from bovine and porcine specimens.</title>
        <authorList>
            <person name="Schoenecker L."/>
            <person name="Schnydrig P."/>
            <person name="Brodard I."/>
            <person name="Thomann A."/>
            <person name="Hemphill A."/>
            <person name="Rodriguez-Campos S."/>
            <person name="Perreten V."/>
            <person name="Jores J."/>
            <person name="Kittl S."/>
        </authorList>
    </citation>
    <scope>NUCLEOTIDE SEQUENCE [LARGE SCALE GENOMIC DNA]</scope>
    <source>
        <strain evidence="8 9">15A0121</strain>
    </source>
</reference>
<dbReference type="Pfam" id="PF01795">
    <property type="entry name" value="Methyltransf_5"/>
    <property type="match status" value="1"/>
</dbReference>
<feature type="binding site" evidence="7">
    <location>
        <position position="59"/>
    </location>
    <ligand>
        <name>S-adenosyl-L-methionine</name>
        <dbReference type="ChEBI" id="CHEBI:59789"/>
    </ligand>
</feature>
<dbReference type="AlphaFoldDB" id="A0A7M1QWW6"/>
<dbReference type="GO" id="GO:0071424">
    <property type="term" value="F:rRNA (cytosine-N4-)-methyltransferase activity"/>
    <property type="evidence" value="ECO:0007669"/>
    <property type="project" value="UniProtKB-UniRule"/>
</dbReference>
<sequence length="339" mass="36932">MLNAENNALHVPVLPRTCLDLLAPALEGEAVLIDCTLGMGGHSEAFLTEFAGIHVVGIDRDPAAISLASDRLARFGDRFTAVHTTYDDVDLVAAEFGRQGKADAILMDLGVSSLQLDEEERGFSYSADAPLDMRMNPSVGVTAADILATATKSEIARILRVYGEEKFASRIAEAIVRRREQAPLSRTRELADLVRDSIPAATRRTGGHPAKRTFQALRIAVNEELDVLEIAVPRAIESLRVGGRLAVESYQSLEDRIVKEAFALGTTSTTPAGLPIELDDHKAYLKPLTRGALKADKAELARNPRSASVRLRAVERVAQTPTHLFNPDHYRPEPKRGTK</sequence>
<evidence type="ECO:0000256" key="6">
    <source>
        <dbReference type="ARBA" id="ARBA00022691"/>
    </source>
</evidence>
<comment type="catalytic activity">
    <reaction evidence="7">
        <text>cytidine(1402) in 16S rRNA + S-adenosyl-L-methionine = N(4)-methylcytidine(1402) in 16S rRNA + S-adenosyl-L-homocysteine + H(+)</text>
        <dbReference type="Rhea" id="RHEA:42928"/>
        <dbReference type="Rhea" id="RHEA-COMP:10286"/>
        <dbReference type="Rhea" id="RHEA-COMP:10287"/>
        <dbReference type="ChEBI" id="CHEBI:15378"/>
        <dbReference type="ChEBI" id="CHEBI:57856"/>
        <dbReference type="ChEBI" id="CHEBI:59789"/>
        <dbReference type="ChEBI" id="CHEBI:74506"/>
        <dbReference type="ChEBI" id="CHEBI:82748"/>
        <dbReference type="EC" id="2.1.1.199"/>
    </reaction>
</comment>
<dbReference type="NCBIfam" id="TIGR00006">
    <property type="entry name" value="16S rRNA (cytosine(1402)-N(4))-methyltransferase RsmH"/>
    <property type="match status" value="1"/>
</dbReference>
<feature type="binding site" evidence="7">
    <location>
        <position position="86"/>
    </location>
    <ligand>
        <name>S-adenosyl-L-methionine</name>
        <dbReference type="ChEBI" id="CHEBI:59789"/>
    </ligand>
</feature>
<evidence type="ECO:0000256" key="7">
    <source>
        <dbReference type="HAMAP-Rule" id="MF_01007"/>
    </source>
</evidence>
<feature type="binding site" evidence="7">
    <location>
        <position position="115"/>
    </location>
    <ligand>
        <name>S-adenosyl-L-methionine</name>
        <dbReference type="ChEBI" id="CHEBI:59789"/>
    </ligand>
</feature>
<dbReference type="Proteomes" id="UP000595053">
    <property type="component" value="Chromosome"/>
</dbReference>
<dbReference type="CDD" id="cd02440">
    <property type="entry name" value="AdoMet_MTases"/>
    <property type="match status" value="1"/>
</dbReference>
<evidence type="ECO:0000256" key="3">
    <source>
        <dbReference type="ARBA" id="ARBA00022552"/>
    </source>
</evidence>
<keyword evidence="9" id="KW-1185">Reference proteome</keyword>
<protein>
    <recommendedName>
        <fullName evidence="7">Ribosomal RNA small subunit methyltransferase H</fullName>
        <ecNumber evidence="7">2.1.1.199</ecNumber>
    </recommendedName>
    <alternativeName>
        <fullName evidence="7">16S rRNA m(4)C1402 methyltransferase</fullName>
    </alternativeName>
    <alternativeName>
        <fullName evidence="7">rRNA (cytosine-N(4)-)-methyltransferase RsmH</fullName>
    </alternativeName>
</protein>
<keyword evidence="6 7" id="KW-0949">S-adenosyl-L-methionine</keyword>
<organism evidence="8 9">
    <name type="scientific">Trueperella pecoris</name>
    <dbReference type="NCBI Taxonomy" id="2733571"/>
    <lineage>
        <taxon>Bacteria</taxon>
        <taxon>Bacillati</taxon>
        <taxon>Actinomycetota</taxon>
        <taxon>Actinomycetes</taxon>
        <taxon>Actinomycetales</taxon>
        <taxon>Actinomycetaceae</taxon>
        <taxon>Trueperella</taxon>
    </lineage>
</organism>
<dbReference type="InterPro" id="IPR029063">
    <property type="entry name" value="SAM-dependent_MTases_sf"/>
</dbReference>
<gene>
    <name evidence="7 8" type="primary">rsmH</name>
    <name evidence="8" type="ORF">INS88_03905</name>
</gene>
<dbReference type="GO" id="GO:0005737">
    <property type="term" value="C:cytoplasm"/>
    <property type="evidence" value="ECO:0007669"/>
    <property type="project" value="UniProtKB-SubCell"/>
</dbReference>
<dbReference type="Gene3D" id="3.40.50.150">
    <property type="entry name" value="Vaccinia Virus protein VP39"/>
    <property type="match status" value="1"/>
</dbReference>
<evidence type="ECO:0000256" key="4">
    <source>
        <dbReference type="ARBA" id="ARBA00022603"/>
    </source>
</evidence>
<name>A0A7M1QWW6_9ACTO</name>
<keyword evidence="5 7" id="KW-0808">Transferase</keyword>
<evidence type="ECO:0000313" key="8">
    <source>
        <dbReference type="EMBL" id="QOR46356.1"/>
    </source>
</evidence>
<comment type="function">
    <text evidence="7">Specifically methylates the N4 position of cytidine in position 1402 (C1402) of 16S rRNA.</text>
</comment>